<feature type="domain" description="Gfo/Idh/MocA-like oxidoreductase N-terminal" evidence="3">
    <location>
        <begin position="10"/>
        <end position="128"/>
    </location>
</feature>
<evidence type="ECO:0000256" key="1">
    <source>
        <dbReference type="ARBA" id="ARBA00010928"/>
    </source>
</evidence>
<dbReference type="InterPro" id="IPR004104">
    <property type="entry name" value="Gfo/Idh/MocA-like_OxRdtase_C"/>
</dbReference>
<dbReference type="SUPFAM" id="SSF55347">
    <property type="entry name" value="Glyceraldehyde-3-phosphate dehydrogenase-like, C-terminal domain"/>
    <property type="match status" value="1"/>
</dbReference>
<dbReference type="Gene3D" id="3.30.360.10">
    <property type="entry name" value="Dihydrodipicolinate Reductase, domain 2"/>
    <property type="match status" value="1"/>
</dbReference>
<reference evidence="5 6" key="1">
    <citation type="journal article" date="2015" name="Int. J. Syst. Evol. Microbiol.">
        <title>Streptomyces gilvifuscus sp. nov., an actinomycete that produces antibacterial compounds isolated from soil.</title>
        <authorList>
            <person name="Nguyen T.M."/>
            <person name="Kim J."/>
        </authorList>
    </citation>
    <scope>NUCLEOTIDE SEQUENCE [LARGE SCALE GENOMIC DNA]</scope>
    <source>
        <strain evidence="5 6">T113</strain>
    </source>
</reference>
<dbReference type="Gene3D" id="3.40.50.720">
    <property type="entry name" value="NAD(P)-binding Rossmann-like Domain"/>
    <property type="match status" value="1"/>
</dbReference>
<accession>A0ABT5FWG5</accession>
<dbReference type="InterPro" id="IPR036291">
    <property type="entry name" value="NAD(P)-bd_dom_sf"/>
</dbReference>
<dbReference type="EMBL" id="JAQOSK010000007">
    <property type="protein sequence ID" value="MDC2956800.1"/>
    <property type="molecule type" value="Genomic_DNA"/>
</dbReference>
<keyword evidence="6" id="KW-1185">Reference proteome</keyword>
<dbReference type="Proteomes" id="UP001221328">
    <property type="component" value="Unassembled WGS sequence"/>
</dbReference>
<dbReference type="Pfam" id="PF02894">
    <property type="entry name" value="GFO_IDH_MocA_C"/>
    <property type="match status" value="1"/>
</dbReference>
<evidence type="ECO:0000259" key="4">
    <source>
        <dbReference type="Pfam" id="PF02894"/>
    </source>
</evidence>
<evidence type="ECO:0000259" key="3">
    <source>
        <dbReference type="Pfam" id="PF01408"/>
    </source>
</evidence>
<dbReference type="Pfam" id="PF01408">
    <property type="entry name" value="GFO_IDH_MocA"/>
    <property type="match status" value="1"/>
</dbReference>
<feature type="region of interest" description="Disordered" evidence="2">
    <location>
        <begin position="317"/>
        <end position="336"/>
    </location>
</feature>
<name>A0ABT5FWG5_9ACTN</name>
<sequence length="411" mass="44574">MTHRPIAPELRVGVVGTGQRAGLAVLAERPGSARVVSCADTSDRGRADARTLFGADVQVHERYEDMLVDGLDAVFVLTPDDIHTAPALYFLEAGVAVFVEKPLAVDLDDCDRVLAAAARTGTRLYVGHNLRHLPVLRTMRRLVDGGAIGTVRAVWCRHFVGHGGDYYFKDWHAERARTTGLLLQKGAHDLDAIHWLAGGCARTVTALGDLSVYGANPHRRTRPQGSARVQDWFDESVWPPSALRDLNPVIDVEDISMVLTRLDNGVLTSYQQCHFTPDYWRNYTVIGDEGRIENLGDGVEGDAPVIKVWNRRRSGYRPEADLTLPPTEAAGGPHGGADQSLVDEFLQFVAYGGATETSPVAAREAVATGIAATTSLRSGGTPVEVPALDPQLADYFARHQPGSRAPAFRSD</sequence>
<protein>
    <submittedName>
        <fullName evidence="5">Gfo/Idh/MocA family oxidoreductase</fullName>
    </submittedName>
</protein>
<evidence type="ECO:0000256" key="2">
    <source>
        <dbReference type="SAM" id="MobiDB-lite"/>
    </source>
</evidence>
<dbReference type="InterPro" id="IPR051317">
    <property type="entry name" value="Gfo/Idh/MocA_oxidoreduct"/>
</dbReference>
<proteinExistence type="inferred from homology"/>
<dbReference type="SUPFAM" id="SSF51735">
    <property type="entry name" value="NAD(P)-binding Rossmann-fold domains"/>
    <property type="match status" value="1"/>
</dbReference>
<feature type="domain" description="Gfo/Idh/MocA-like oxidoreductase C-terminal" evidence="4">
    <location>
        <begin position="140"/>
        <end position="385"/>
    </location>
</feature>
<dbReference type="PANTHER" id="PTHR43708:SF8">
    <property type="entry name" value="OXIDOREDUCTASE"/>
    <property type="match status" value="1"/>
</dbReference>
<dbReference type="InterPro" id="IPR000683">
    <property type="entry name" value="Gfo/Idh/MocA-like_OxRdtase_N"/>
</dbReference>
<dbReference type="RefSeq" id="WP_272176128.1">
    <property type="nucleotide sequence ID" value="NZ_JAQOSK010000007.1"/>
</dbReference>
<evidence type="ECO:0000313" key="6">
    <source>
        <dbReference type="Proteomes" id="UP001221328"/>
    </source>
</evidence>
<comment type="similarity">
    <text evidence="1">Belongs to the Gfo/Idh/MocA family.</text>
</comment>
<evidence type="ECO:0000313" key="5">
    <source>
        <dbReference type="EMBL" id="MDC2956800.1"/>
    </source>
</evidence>
<gene>
    <name evidence="5" type="ORF">PO587_20225</name>
</gene>
<organism evidence="5 6">
    <name type="scientific">Streptomyces gilvifuscus</name>
    <dbReference type="NCBI Taxonomy" id="1550617"/>
    <lineage>
        <taxon>Bacteria</taxon>
        <taxon>Bacillati</taxon>
        <taxon>Actinomycetota</taxon>
        <taxon>Actinomycetes</taxon>
        <taxon>Kitasatosporales</taxon>
        <taxon>Streptomycetaceae</taxon>
        <taxon>Streptomyces</taxon>
    </lineage>
</organism>
<comment type="caution">
    <text evidence="5">The sequence shown here is derived from an EMBL/GenBank/DDBJ whole genome shotgun (WGS) entry which is preliminary data.</text>
</comment>
<dbReference type="PANTHER" id="PTHR43708">
    <property type="entry name" value="CONSERVED EXPRESSED OXIDOREDUCTASE (EUROFUNG)"/>
    <property type="match status" value="1"/>
</dbReference>